<sequence>MERTIELRLFASLQRFLPKERYSITPPTRIRDVVEQLGIPVQEAKLIFVDGRRGDLDTVLNGGERVGIFPPVGGG</sequence>
<dbReference type="SUPFAM" id="SSF54285">
    <property type="entry name" value="MoaD/ThiS"/>
    <property type="match status" value="1"/>
</dbReference>
<evidence type="ECO:0000313" key="2">
    <source>
        <dbReference type="EMBL" id="HGU32930.1"/>
    </source>
</evidence>
<accession>A0A7C4MMG4</accession>
<organism evidence="2">
    <name type="scientific">Desulfatirhabdium butyrativorans</name>
    <dbReference type="NCBI Taxonomy" id="340467"/>
    <lineage>
        <taxon>Bacteria</taxon>
        <taxon>Pseudomonadati</taxon>
        <taxon>Thermodesulfobacteriota</taxon>
        <taxon>Desulfobacteria</taxon>
        <taxon>Desulfobacterales</taxon>
        <taxon>Desulfatirhabdiaceae</taxon>
        <taxon>Desulfatirhabdium</taxon>
    </lineage>
</organism>
<dbReference type="Pfam" id="PF14451">
    <property type="entry name" value="Ub-Mut7C"/>
    <property type="match status" value="1"/>
</dbReference>
<reference evidence="2" key="1">
    <citation type="journal article" date="2020" name="mSystems">
        <title>Genome- and Community-Level Interaction Insights into Carbon Utilization and Element Cycling Functions of Hydrothermarchaeota in Hydrothermal Sediment.</title>
        <authorList>
            <person name="Zhou Z."/>
            <person name="Liu Y."/>
            <person name="Xu W."/>
            <person name="Pan J."/>
            <person name="Luo Z.H."/>
            <person name="Li M."/>
        </authorList>
    </citation>
    <scope>NUCLEOTIDE SEQUENCE [LARGE SCALE GENOMIC DNA]</scope>
    <source>
        <strain evidence="2">SpSt-477</strain>
    </source>
</reference>
<protein>
    <submittedName>
        <fullName evidence="2">MoaD/ThiS family protein</fullName>
    </submittedName>
</protein>
<evidence type="ECO:0000259" key="1">
    <source>
        <dbReference type="Pfam" id="PF14451"/>
    </source>
</evidence>
<name>A0A7C4MMG4_9BACT</name>
<gene>
    <name evidence="2" type="ORF">ENS29_08745</name>
</gene>
<proteinExistence type="predicted"/>
<feature type="domain" description="Ubiquitin Mut7-C" evidence="1">
    <location>
        <begin position="4"/>
        <end position="70"/>
    </location>
</feature>
<dbReference type="Gene3D" id="3.10.20.30">
    <property type="match status" value="1"/>
</dbReference>
<comment type="caution">
    <text evidence="2">The sequence shown here is derived from an EMBL/GenBank/DDBJ whole genome shotgun (WGS) entry which is preliminary data.</text>
</comment>
<dbReference type="InterPro" id="IPR027798">
    <property type="entry name" value="Ub_Mut7C"/>
</dbReference>
<dbReference type="EMBL" id="DSUH01000205">
    <property type="protein sequence ID" value="HGU32930.1"/>
    <property type="molecule type" value="Genomic_DNA"/>
</dbReference>
<dbReference type="InterPro" id="IPR016155">
    <property type="entry name" value="Mopterin_synth/thiamin_S_b"/>
</dbReference>
<dbReference type="InterPro" id="IPR012675">
    <property type="entry name" value="Beta-grasp_dom_sf"/>
</dbReference>
<dbReference type="AlphaFoldDB" id="A0A7C4MMG4"/>